<evidence type="ECO:0000313" key="3">
    <source>
        <dbReference type="Proteomes" id="UP001431217"/>
    </source>
</evidence>
<dbReference type="GO" id="GO:0016787">
    <property type="term" value="F:hydrolase activity"/>
    <property type="evidence" value="ECO:0007669"/>
    <property type="project" value="UniProtKB-KW"/>
</dbReference>
<accession>A0ABT0MIV3</accession>
<reference evidence="2 3" key="1">
    <citation type="submission" date="2022-05" db="EMBL/GenBank/DDBJ databases">
        <title>Luteimonas sp. SX5, whole genome shotgun sequencing project.</title>
        <authorList>
            <person name="Zhao G."/>
            <person name="Shen L."/>
        </authorList>
    </citation>
    <scope>NUCLEOTIDE SEQUENCE [LARGE SCALE GENOMIC DNA]</scope>
    <source>
        <strain evidence="2 3">SX5</strain>
    </source>
</reference>
<dbReference type="PANTHER" id="PTHR43798:SF24">
    <property type="entry name" value="CIS-3-ALKYL-4-ALKYLOXETAN-2-ONE DECARBOXYLASE"/>
    <property type="match status" value="1"/>
</dbReference>
<proteinExistence type="predicted"/>
<evidence type="ECO:0000313" key="2">
    <source>
        <dbReference type="EMBL" id="MCL1634812.1"/>
    </source>
</evidence>
<dbReference type="Pfam" id="PF00561">
    <property type="entry name" value="Abhydrolase_1"/>
    <property type="match status" value="1"/>
</dbReference>
<sequence>MKRRDFLWTCATAAGAATLAACHSMRGGREEPARLDAAAFHASRRFVPTRFGRIAYVERGSGQAALFLHGFPLNGFQWRGALERLSPYRRCLAPDFIGLGYTDAPDQQDFSPQAQTDMLVALLDALSIPSVELIANDSGGTIAQLFVAQHPARVRTLLLTNCDVHENSPPAQMRNSIATARSGQYDQKMARHLEDRVYARSPKGIGGSAYVDPANFTDEAIEVYFTPLVSSPLRRMQLNRHLAAYEPNPLLAIEPALRRCAAPTRMVWGTADPLFPVVWAEWLHRTLPESRGVRLVEGGKLFWPEERPDLLADEARALWGV</sequence>
<keyword evidence="3" id="KW-1185">Reference proteome</keyword>
<dbReference type="PANTHER" id="PTHR43798">
    <property type="entry name" value="MONOACYLGLYCEROL LIPASE"/>
    <property type="match status" value="1"/>
</dbReference>
<dbReference type="InterPro" id="IPR050266">
    <property type="entry name" value="AB_hydrolase_sf"/>
</dbReference>
<dbReference type="PROSITE" id="PS51257">
    <property type="entry name" value="PROKAR_LIPOPROTEIN"/>
    <property type="match status" value="1"/>
</dbReference>
<gene>
    <name evidence="2" type="ORF">M2650_09235</name>
</gene>
<evidence type="ECO:0000259" key="1">
    <source>
        <dbReference type="Pfam" id="PF00561"/>
    </source>
</evidence>
<dbReference type="InterPro" id="IPR029058">
    <property type="entry name" value="AB_hydrolase_fold"/>
</dbReference>
<protein>
    <submittedName>
        <fullName evidence="2">Alpha/beta hydrolase</fullName>
    </submittedName>
</protein>
<feature type="domain" description="AB hydrolase-1" evidence="1">
    <location>
        <begin position="66"/>
        <end position="299"/>
    </location>
</feature>
<name>A0ABT0MIV3_9GAMM</name>
<dbReference type="InterPro" id="IPR000073">
    <property type="entry name" value="AB_hydrolase_1"/>
</dbReference>
<organism evidence="2 3">
    <name type="scientific">Luteimonas galliterrae</name>
    <dbReference type="NCBI Taxonomy" id="2940486"/>
    <lineage>
        <taxon>Bacteria</taxon>
        <taxon>Pseudomonadati</taxon>
        <taxon>Pseudomonadota</taxon>
        <taxon>Gammaproteobacteria</taxon>
        <taxon>Lysobacterales</taxon>
        <taxon>Lysobacteraceae</taxon>
        <taxon>Luteimonas</taxon>
    </lineage>
</organism>
<keyword evidence="2" id="KW-0378">Hydrolase</keyword>
<comment type="caution">
    <text evidence="2">The sequence shown here is derived from an EMBL/GenBank/DDBJ whole genome shotgun (WGS) entry which is preliminary data.</text>
</comment>
<dbReference type="Gene3D" id="3.40.50.1820">
    <property type="entry name" value="alpha/beta hydrolase"/>
    <property type="match status" value="1"/>
</dbReference>
<dbReference type="PRINTS" id="PR00111">
    <property type="entry name" value="ABHYDROLASE"/>
</dbReference>
<dbReference type="EMBL" id="JAMBEP010000001">
    <property type="protein sequence ID" value="MCL1634812.1"/>
    <property type="molecule type" value="Genomic_DNA"/>
</dbReference>
<dbReference type="SUPFAM" id="SSF53474">
    <property type="entry name" value="alpha/beta-Hydrolases"/>
    <property type="match status" value="1"/>
</dbReference>
<dbReference type="Proteomes" id="UP001431217">
    <property type="component" value="Unassembled WGS sequence"/>
</dbReference>